<proteinExistence type="predicted"/>
<feature type="compositionally biased region" description="Basic and acidic residues" evidence="2">
    <location>
        <begin position="1"/>
        <end position="10"/>
    </location>
</feature>
<feature type="compositionally biased region" description="Acidic residues" evidence="2">
    <location>
        <begin position="18"/>
        <end position="27"/>
    </location>
</feature>
<dbReference type="Gene3D" id="1.25.40.20">
    <property type="entry name" value="Ankyrin repeat-containing domain"/>
    <property type="match status" value="1"/>
</dbReference>
<feature type="repeat" description="ANK" evidence="1">
    <location>
        <begin position="368"/>
        <end position="400"/>
    </location>
</feature>
<feature type="repeat" description="ANK" evidence="1">
    <location>
        <begin position="335"/>
        <end position="367"/>
    </location>
</feature>
<feature type="region of interest" description="Disordered" evidence="2">
    <location>
        <begin position="57"/>
        <end position="106"/>
    </location>
</feature>
<dbReference type="SMART" id="SM00248">
    <property type="entry name" value="ANK"/>
    <property type="match status" value="3"/>
</dbReference>
<name>T1J1H3_STRMM</name>
<dbReference type="STRING" id="126957.T1J1H3"/>
<dbReference type="Pfam" id="PF00023">
    <property type="entry name" value="Ank"/>
    <property type="match status" value="1"/>
</dbReference>
<dbReference type="GO" id="GO:0042981">
    <property type="term" value="P:regulation of apoptotic process"/>
    <property type="evidence" value="ECO:0007669"/>
    <property type="project" value="TreeGrafter"/>
</dbReference>
<dbReference type="InterPro" id="IPR002110">
    <property type="entry name" value="Ankyrin_rpt"/>
</dbReference>
<dbReference type="SUPFAM" id="SSF48403">
    <property type="entry name" value="Ankyrin repeat"/>
    <property type="match status" value="1"/>
</dbReference>
<dbReference type="PROSITE" id="PS50088">
    <property type="entry name" value="ANK_REPEAT"/>
    <property type="match status" value="3"/>
</dbReference>
<evidence type="ECO:0000256" key="1">
    <source>
        <dbReference type="PROSITE-ProRule" id="PRU00023"/>
    </source>
</evidence>
<evidence type="ECO:0000313" key="3">
    <source>
        <dbReference type="EnsemblMetazoa" id="SMAR007392-PA"/>
    </source>
</evidence>
<feature type="compositionally biased region" description="Basic and acidic residues" evidence="2">
    <location>
        <begin position="68"/>
        <end position="92"/>
    </location>
</feature>
<organism evidence="3 4">
    <name type="scientific">Strigamia maritima</name>
    <name type="common">European centipede</name>
    <name type="synonym">Geophilus maritimus</name>
    <dbReference type="NCBI Taxonomy" id="126957"/>
    <lineage>
        <taxon>Eukaryota</taxon>
        <taxon>Metazoa</taxon>
        <taxon>Ecdysozoa</taxon>
        <taxon>Arthropoda</taxon>
        <taxon>Myriapoda</taxon>
        <taxon>Chilopoda</taxon>
        <taxon>Pleurostigmophora</taxon>
        <taxon>Geophilomorpha</taxon>
        <taxon>Linotaeniidae</taxon>
        <taxon>Strigamia</taxon>
    </lineage>
</organism>
<dbReference type="AlphaFoldDB" id="T1J1H3"/>
<dbReference type="HOGENOM" id="CLU_362209_0_0_1"/>
<dbReference type="EnsemblMetazoa" id="SMAR007392-RA">
    <property type="protein sequence ID" value="SMAR007392-PA"/>
    <property type="gene ID" value="SMAR007392"/>
</dbReference>
<feature type="region of interest" description="Disordered" evidence="2">
    <location>
        <begin position="594"/>
        <end position="618"/>
    </location>
</feature>
<sequence length="772" mass="84953">MANRRDHIGGDGDTNSENSDDDAGLDEENVFEVEKIVGMNNIHSTTRYVGAVRKPLDLPGLGGGVYQEQKEAETHAREIEHEKKKNSQPKEVDVDDDGEVASTSTATAPIKSSTGMVAGATKNNSRFYQDLEKGKFNIFEGDIENESEKTERPVKDSAPPKSAHREITDVGTDFMAKLMKSQAKDVEQTEKTKKAGNLLKTSAQSQAQAQSTAATLMAKKAQHENVLAPAVRRSQLEPNEIRFEFRHYKPEDWISKEAYNSNKTIELTNVQFREFVKDGEYETLRRALNSKTTFNMEQCDSSGTTLLMLAAMAGFDDIVELLAMRGANINAVQRAGGTALMLAAEKGHTCVVAVLLGLGAHMDVQQVSGETALMKACRNGHRQIVQLLLEYGANYATVTLGDRSAMKLANQYNRSAIDVLLRDHSAKVLTAFETEVFLTLNQTADILSSLFPIHCFALNEGTVFKIHFTYQLAPSQSGVGMLLFIAHARITSQEIKCRFYGACAVVSVVLNGVKQRPLTEDANFVFSFCPIQNGKNEVIINTVPAIVSKSKLIVCAYKAQLGWGNVKCAGIEWQCGACAWIGSDRIGSDRIGSKECTKSNDEDVGQTESSGIGRSLPFDDRTEIAPDDDFFFFLSLDFARTAAHLPGQQQLRGEVERENVNLEGGQEENVPDHGHRVAVPDGYPVEAPRVYVAIHLGEIVDAGVDDGTERESGYAEHVELHAAQPVASDGRQAEQIERDRRLPQPFPAVGFRDFQLLHLQDEDIHPVQYVLQ</sequence>
<dbReference type="EMBL" id="JH431785">
    <property type="status" value="NOT_ANNOTATED_CDS"/>
    <property type="molecule type" value="Genomic_DNA"/>
</dbReference>
<dbReference type="Pfam" id="PF12796">
    <property type="entry name" value="Ank_2"/>
    <property type="match status" value="1"/>
</dbReference>
<feature type="region of interest" description="Disordered" evidence="2">
    <location>
        <begin position="142"/>
        <end position="164"/>
    </location>
</feature>
<reference evidence="4" key="1">
    <citation type="submission" date="2011-05" db="EMBL/GenBank/DDBJ databases">
        <authorList>
            <person name="Richards S.R."/>
            <person name="Qu J."/>
            <person name="Jiang H."/>
            <person name="Jhangiani S.N."/>
            <person name="Agravi P."/>
            <person name="Goodspeed R."/>
            <person name="Gross S."/>
            <person name="Mandapat C."/>
            <person name="Jackson L."/>
            <person name="Mathew T."/>
            <person name="Pu L."/>
            <person name="Thornton R."/>
            <person name="Saada N."/>
            <person name="Wilczek-Boney K.B."/>
            <person name="Lee S."/>
            <person name="Kovar C."/>
            <person name="Wu Y."/>
            <person name="Scherer S.E."/>
            <person name="Worley K.C."/>
            <person name="Muzny D.M."/>
            <person name="Gibbs R."/>
        </authorList>
    </citation>
    <scope>NUCLEOTIDE SEQUENCE</scope>
    <source>
        <strain evidence="4">Brora</strain>
    </source>
</reference>
<dbReference type="InterPro" id="IPR036770">
    <property type="entry name" value="Ankyrin_rpt-contain_sf"/>
</dbReference>
<evidence type="ECO:0000256" key="2">
    <source>
        <dbReference type="SAM" id="MobiDB-lite"/>
    </source>
</evidence>
<keyword evidence="4" id="KW-1185">Reference proteome</keyword>
<keyword evidence="1" id="KW-0040">ANK repeat</keyword>
<dbReference type="Proteomes" id="UP000014500">
    <property type="component" value="Unassembled WGS sequence"/>
</dbReference>
<dbReference type="PROSITE" id="PS50297">
    <property type="entry name" value="ANK_REP_REGION"/>
    <property type="match status" value="3"/>
</dbReference>
<dbReference type="GO" id="GO:0005634">
    <property type="term" value="C:nucleus"/>
    <property type="evidence" value="ECO:0007669"/>
    <property type="project" value="TreeGrafter"/>
</dbReference>
<dbReference type="PANTHER" id="PTHR24183">
    <property type="entry name" value="FIBRONECTIN TYPE 3 AND ANKYRIN REPEAT DOMAINS PROTEIN 1"/>
    <property type="match status" value="1"/>
</dbReference>
<reference evidence="3" key="2">
    <citation type="submission" date="2015-02" db="UniProtKB">
        <authorList>
            <consortium name="EnsemblMetazoa"/>
        </authorList>
    </citation>
    <scope>IDENTIFICATION</scope>
</reference>
<feature type="compositionally biased region" description="Basic and acidic residues" evidence="2">
    <location>
        <begin position="146"/>
        <end position="155"/>
    </location>
</feature>
<evidence type="ECO:0000313" key="4">
    <source>
        <dbReference type="Proteomes" id="UP000014500"/>
    </source>
</evidence>
<feature type="region of interest" description="Disordered" evidence="2">
    <location>
        <begin position="1"/>
        <end position="27"/>
    </location>
</feature>
<accession>T1J1H3</accession>
<dbReference type="PANTHER" id="PTHR24183:SF1">
    <property type="entry name" value="FIBRONECTIN TYPE 3 AND ANKYRIN REPEAT DOMAINS PROTEIN 1"/>
    <property type="match status" value="1"/>
</dbReference>
<feature type="repeat" description="ANK" evidence="1">
    <location>
        <begin position="302"/>
        <end position="334"/>
    </location>
</feature>
<dbReference type="eggNOG" id="KOG0504">
    <property type="taxonomic scope" value="Eukaryota"/>
</dbReference>
<protein>
    <submittedName>
        <fullName evidence="3">Uncharacterized protein</fullName>
    </submittedName>
</protein>